<evidence type="ECO:0000313" key="12">
    <source>
        <dbReference type="Proteomes" id="UP001138500"/>
    </source>
</evidence>
<dbReference type="PANTHER" id="PTHR14094:SF9">
    <property type="entry name" value="SIGNAL RECOGNITION PARTICLE SUBUNIT SRP72"/>
    <property type="match status" value="1"/>
</dbReference>
<dbReference type="Proteomes" id="UP001138500">
    <property type="component" value="Unassembled WGS sequence"/>
</dbReference>
<evidence type="ECO:0000256" key="6">
    <source>
        <dbReference type="ARBA" id="ARBA00022824"/>
    </source>
</evidence>
<dbReference type="InterPro" id="IPR013699">
    <property type="entry name" value="Signal_recog_part_SRP72_RNA-bd"/>
</dbReference>
<evidence type="ECO:0000256" key="4">
    <source>
        <dbReference type="ARBA" id="ARBA00018350"/>
    </source>
</evidence>
<dbReference type="SUPFAM" id="SSF48452">
    <property type="entry name" value="TPR-like"/>
    <property type="match status" value="1"/>
</dbReference>
<evidence type="ECO:0000256" key="1">
    <source>
        <dbReference type="ARBA" id="ARBA00004240"/>
    </source>
</evidence>
<comment type="caution">
    <text evidence="11">The sequence shown here is derived from an EMBL/GenBank/DDBJ whole genome shotgun (WGS) entry which is preliminary data.</text>
</comment>
<dbReference type="GO" id="GO:0006614">
    <property type="term" value="P:SRP-dependent cotranslational protein targeting to membrane"/>
    <property type="evidence" value="ECO:0007669"/>
    <property type="project" value="InterPro"/>
</dbReference>
<dbReference type="GO" id="GO:0005786">
    <property type="term" value="C:signal recognition particle, endoplasmic reticulum targeting"/>
    <property type="evidence" value="ECO:0007669"/>
    <property type="project" value="UniProtKB-KW"/>
</dbReference>
<accession>A0A9W7W2H9</accession>
<dbReference type="InterPro" id="IPR011990">
    <property type="entry name" value="TPR-like_helical_dom_sf"/>
</dbReference>
<dbReference type="GO" id="GO:0005783">
    <property type="term" value="C:endoplasmic reticulum"/>
    <property type="evidence" value="ECO:0007669"/>
    <property type="project" value="UniProtKB-SubCell"/>
</dbReference>
<evidence type="ECO:0000256" key="5">
    <source>
        <dbReference type="ARBA" id="ARBA00022490"/>
    </source>
</evidence>
<dbReference type="OrthoDB" id="5421607at2759"/>
<dbReference type="PANTHER" id="PTHR14094">
    <property type="entry name" value="SIGNAL RECOGNITION PARTICLE 72"/>
    <property type="match status" value="1"/>
</dbReference>
<evidence type="ECO:0000313" key="11">
    <source>
        <dbReference type="EMBL" id="KAH9827706.1"/>
    </source>
</evidence>
<evidence type="ECO:0000256" key="3">
    <source>
        <dbReference type="ARBA" id="ARBA00007676"/>
    </source>
</evidence>
<dbReference type="AlphaFoldDB" id="A0A9W7W2H9"/>
<reference evidence="11 12" key="2">
    <citation type="journal article" date="2021" name="Curr. Genet.">
        <title>Genetic response to nitrogen starvation in the aggressive Eucalyptus foliar pathogen Teratosphaeria destructans.</title>
        <authorList>
            <person name="Havenga M."/>
            <person name="Wingfield B.D."/>
            <person name="Wingfield M.J."/>
            <person name="Dreyer L.L."/>
            <person name="Roets F."/>
            <person name="Aylward J."/>
        </authorList>
    </citation>
    <scope>NUCLEOTIDE SEQUENCE [LARGE SCALE GENOMIC DNA]</scope>
    <source>
        <strain evidence="11">CMW44962</strain>
    </source>
</reference>
<keyword evidence="8" id="KW-0687">Ribonucleoprotein</keyword>
<keyword evidence="12" id="KW-1185">Reference proteome</keyword>
<comment type="subcellular location">
    <subcellularLocation>
        <location evidence="2">Cytoplasm</location>
    </subcellularLocation>
    <subcellularLocation>
        <location evidence="1">Endoplasmic reticulum</location>
    </subcellularLocation>
</comment>
<keyword evidence="7" id="KW-0733">Signal recognition particle</keyword>
<name>A0A9W7W2H9_9PEZI</name>
<feature type="compositionally biased region" description="Basic residues" evidence="9">
    <location>
        <begin position="384"/>
        <end position="393"/>
    </location>
</feature>
<organism evidence="11 12">
    <name type="scientific">Teratosphaeria destructans</name>
    <dbReference type="NCBI Taxonomy" id="418781"/>
    <lineage>
        <taxon>Eukaryota</taxon>
        <taxon>Fungi</taxon>
        <taxon>Dikarya</taxon>
        <taxon>Ascomycota</taxon>
        <taxon>Pezizomycotina</taxon>
        <taxon>Dothideomycetes</taxon>
        <taxon>Dothideomycetidae</taxon>
        <taxon>Mycosphaerellales</taxon>
        <taxon>Teratosphaeriaceae</taxon>
        <taxon>Teratosphaeria</taxon>
    </lineage>
</organism>
<evidence type="ECO:0000256" key="8">
    <source>
        <dbReference type="ARBA" id="ARBA00023274"/>
    </source>
</evidence>
<feature type="compositionally biased region" description="Basic residues" evidence="9">
    <location>
        <begin position="468"/>
        <end position="477"/>
    </location>
</feature>
<dbReference type="GO" id="GO:0008312">
    <property type="term" value="F:7S RNA binding"/>
    <property type="evidence" value="ECO:0007669"/>
    <property type="project" value="InterPro"/>
</dbReference>
<dbReference type="Pfam" id="PF08492">
    <property type="entry name" value="SRP72"/>
    <property type="match status" value="1"/>
</dbReference>
<dbReference type="EMBL" id="RIBY02001867">
    <property type="protein sequence ID" value="KAH9827706.1"/>
    <property type="molecule type" value="Genomic_DNA"/>
</dbReference>
<feature type="compositionally biased region" description="Basic residues" evidence="9">
    <location>
        <begin position="418"/>
        <end position="427"/>
    </location>
</feature>
<proteinExistence type="inferred from homology"/>
<feature type="domain" description="Signal recognition particle SRP72 subunit RNA-binding" evidence="10">
    <location>
        <begin position="371"/>
        <end position="420"/>
    </location>
</feature>
<feature type="compositionally biased region" description="Low complexity" evidence="9">
    <location>
        <begin position="362"/>
        <end position="372"/>
    </location>
</feature>
<protein>
    <recommendedName>
        <fullName evidence="4">Signal recognition particle subunit SRP72</fullName>
    </recommendedName>
</protein>
<dbReference type="GO" id="GO:0043022">
    <property type="term" value="F:ribosome binding"/>
    <property type="evidence" value="ECO:0007669"/>
    <property type="project" value="TreeGrafter"/>
</dbReference>
<gene>
    <name evidence="11" type="ORF">Tdes44962_MAKER00432</name>
</gene>
<feature type="compositionally biased region" description="Basic and acidic residues" evidence="9">
    <location>
        <begin position="394"/>
        <end position="417"/>
    </location>
</feature>
<comment type="similarity">
    <text evidence="3">Belongs to the SRP72 family.</text>
</comment>
<keyword evidence="6" id="KW-0256">Endoplasmic reticulum</keyword>
<sequence length="477" mass="51596">MYNFGCDAIAQGKLGRAEVLLKRSRDLCNKLDSEEERSAEMPPIVVQLVYVLARLGKMEEAESLAKTIKSDGITEKSTKYIAQVNSIASSQAPSNPFLNQRMITKDVDSLKPDYPFRFQASIMKRNSYATDLQALKFAGTADSTADIIAKAAAPTIDAYYNSLSAVNAAAHARSQTGKEALKHILPLLERRPNDVGLILTIVQLYVLIGNSASATNLLERFLDRLEQSGSAAELDVRFAPGLVGALVSLYDAAGRRSQMRSELAKAAMHWRRQSKDRPTGVVHLLKSAGSTLLESEEADHQKLAGEIFRELHQRDESDRYAAAGLLAASSSAPNGSEAASLQPIDSLIAEMDIDSLENAGIAQAPTAPATAASRKRPAEESKPKKPKKIRKSKLPKDYDPNKKPDAERWLPLRDRSTYRPKGKKGKARANLLSQGAAPTPADSDGSRPATPGAASEVVKAKQQQGGGAKKKKKGGKW</sequence>
<keyword evidence="5" id="KW-0963">Cytoplasm</keyword>
<evidence type="ECO:0000256" key="9">
    <source>
        <dbReference type="SAM" id="MobiDB-lite"/>
    </source>
</evidence>
<evidence type="ECO:0000256" key="2">
    <source>
        <dbReference type="ARBA" id="ARBA00004496"/>
    </source>
</evidence>
<dbReference type="InterPro" id="IPR026270">
    <property type="entry name" value="SRP72"/>
</dbReference>
<reference evidence="11 12" key="1">
    <citation type="journal article" date="2018" name="IMA Fungus">
        <title>IMA Genome-F 10: Nine draft genome sequences of Claviceps purpurea s.lat., including C. arundinis, C. humidiphila, and C. cf. spartinae, pseudomolecules for the pitch canker pathogen Fusarium circinatum, draft genome of Davidsoniella eucalypti, Grosmannia galeiformis, Quambalaria eucalypti, and Teratosphaeria destructans.</title>
        <authorList>
            <person name="Wingfield B.D."/>
            <person name="Liu M."/>
            <person name="Nguyen H.D."/>
            <person name="Lane F.A."/>
            <person name="Morgan S.W."/>
            <person name="De Vos L."/>
            <person name="Wilken P.M."/>
            <person name="Duong T.A."/>
            <person name="Aylward J."/>
            <person name="Coetzee M.P."/>
            <person name="Dadej K."/>
            <person name="De Beer Z.W."/>
            <person name="Findlay W."/>
            <person name="Havenga M."/>
            <person name="Kolarik M."/>
            <person name="Menzies J.G."/>
            <person name="Naidoo K."/>
            <person name="Pochopski O."/>
            <person name="Shoukouhi P."/>
            <person name="Santana Q.C."/>
            <person name="Seifert K.A."/>
            <person name="Soal N."/>
            <person name="Steenkamp E.T."/>
            <person name="Tatham C.T."/>
            <person name="van der Nest M.A."/>
            <person name="Wingfield M.J."/>
        </authorList>
    </citation>
    <scope>NUCLEOTIDE SEQUENCE [LARGE SCALE GENOMIC DNA]</scope>
    <source>
        <strain evidence="11">CMW44962</strain>
    </source>
</reference>
<evidence type="ECO:0000259" key="10">
    <source>
        <dbReference type="Pfam" id="PF08492"/>
    </source>
</evidence>
<evidence type="ECO:0000256" key="7">
    <source>
        <dbReference type="ARBA" id="ARBA00023135"/>
    </source>
</evidence>
<feature type="region of interest" description="Disordered" evidence="9">
    <location>
        <begin position="362"/>
        <end position="477"/>
    </location>
</feature>